<evidence type="ECO:0000313" key="2">
    <source>
        <dbReference type="Proteomes" id="UP000031196"/>
    </source>
</evidence>
<proteinExistence type="predicted"/>
<dbReference type="AlphaFoldDB" id="A0A0B4DKR8"/>
<comment type="caution">
    <text evidence="1">The sequence shown here is derived from an EMBL/GenBank/DDBJ whole genome shotgun (WGS) entry which is preliminary data.</text>
</comment>
<dbReference type="EMBL" id="JWTB01000016">
    <property type="protein sequence ID" value="KIC67251.1"/>
    <property type="molecule type" value="Genomic_DNA"/>
</dbReference>
<accession>A0A0B4DKR8</accession>
<dbReference type="RefSeq" id="WP_043451963.1">
    <property type="nucleotide sequence ID" value="NZ_JWTB01000016.1"/>
</dbReference>
<name>A0A0B4DKR8_PSEPS</name>
<gene>
    <name evidence="1" type="ORF">RM50_08970</name>
</gene>
<dbReference type="Proteomes" id="UP000031196">
    <property type="component" value="Unassembled WGS sequence"/>
</dbReference>
<dbReference type="OrthoDB" id="3812886at2"/>
<evidence type="ECO:0000313" key="1">
    <source>
        <dbReference type="EMBL" id="KIC67251.1"/>
    </source>
</evidence>
<sequence length="310" mass="34077">MGIFKRKPPEAKINDSDLTFFTGSEANDFRAIAREVFAGMGLEVHVHAGHAVDDSGREFGFWNVAVACSEQPQSKWRDVIRDHLQRVLASFEAPDPFDVMTPSEVLKRTFARLYDEASIPGIESYPHREIAPGIVQMLALDLPETVAVFNHDNANKFGGWEALGRQGLENLRGLEPEQLEILAAPGGGTFNALLGESVYTASRALLLPSMAEELTGQRVQEQLGWLMSIPNRHQVLWHIIEDNTVINAVNGMARFTALGYADAAGSVSPHVFWWNGTSYEQLTHLREDGGLAVHVSPAFQSVLESVAADS</sequence>
<organism evidence="1 2">
    <name type="scientific">Pseudarthrobacter phenanthrenivorans</name>
    <name type="common">Arthrobacter phenanthrenivorans</name>
    <dbReference type="NCBI Taxonomy" id="361575"/>
    <lineage>
        <taxon>Bacteria</taxon>
        <taxon>Bacillati</taxon>
        <taxon>Actinomycetota</taxon>
        <taxon>Actinomycetes</taxon>
        <taxon>Micrococcales</taxon>
        <taxon>Micrococcaceae</taxon>
        <taxon>Pseudarthrobacter</taxon>
    </lineage>
</organism>
<protein>
    <submittedName>
        <fullName evidence="1">Uncharacterized protein</fullName>
    </submittedName>
</protein>
<reference evidence="1 2" key="1">
    <citation type="submission" date="2014-12" db="EMBL/GenBank/DDBJ databases">
        <title>Genome sequencing of Arthrobacter phenanthrenivorans SWC37.</title>
        <authorList>
            <person name="Tan P.W."/>
            <person name="Chan K.-G."/>
        </authorList>
    </citation>
    <scope>NUCLEOTIDE SEQUENCE [LARGE SCALE GENOMIC DNA]</scope>
    <source>
        <strain evidence="1 2">SWC37</strain>
    </source>
</reference>